<comment type="caution">
    <text evidence="3">The sequence shown here is derived from an EMBL/GenBank/DDBJ whole genome shotgun (WGS) entry which is preliminary data.</text>
</comment>
<evidence type="ECO:0000313" key="4">
    <source>
        <dbReference type="Proteomes" id="UP000640333"/>
    </source>
</evidence>
<dbReference type="RefSeq" id="WP_193953313.1">
    <property type="nucleotide sequence ID" value="NZ_JADEYS010000009.1"/>
</dbReference>
<gene>
    <name evidence="3" type="ORF">IOQ59_10900</name>
</gene>
<organism evidence="3 4">
    <name type="scientific">Pontibacterium sinense</name>
    <dbReference type="NCBI Taxonomy" id="2781979"/>
    <lineage>
        <taxon>Bacteria</taxon>
        <taxon>Pseudomonadati</taxon>
        <taxon>Pseudomonadota</taxon>
        <taxon>Gammaproteobacteria</taxon>
        <taxon>Oceanospirillales</taxon>
        <taxon>Oceanospirillaceae</taxon>
        <taxon>Pontibacterium</taxon>
    </lineage>
</organism>
<feature type="domain" description="Tll0287-like" evidence="2">
    <location>
        <begin position="22"/>
        <end position="192"/>
    </location>
</feature>
<keyword evidence="1" id="KW-0732">Signal</keyword>
<feature type="chain" id="PRO_5035293660" evidence="1">
    <location>
        <begin position="24"/>
        <end position="196"/>
    </location>
</feature>
<evidence type="ECO:0000256" key="1">
    <source>
        <dbReference type="SAM" id="SignalP"/>
    </source>
</evidence>
<evidence type="ECO:0000313" key="3">
    <source>
        <dbReference type="EMBL" id="MBE9397765.1"/>
    </source>
</evidence>
<accession>A0A8J7FA44</accession>
<sequence>MKQLMASTVISAFALLSAQSLIAAEIEPINIPALQQEAKGVIKTLAGNLGSELKHAAKAGGLPAAIQVCNTKASPITQAVAEDKGWTVGRTSLKLRNEHNAPDDWEKTVLKKFEKQAAAGANLQKMLFSQVLVDGDGNKVFRLMKAIPVGDKCLACHGSKIKPEVAEKLNVLYPADNARGFNAGDLRGAFSLQKSL</sequence>
<dbReference type="Pfam" id="PF11845">
    <property type="entry name" value="Tll0287-like"/>
    <property type="match status" value="1"/>
</dbReference>
<dbReference type="InterPro" id="IPR021796">
    <property type="entry name" value="Tll0287-like_dom"/>
</dbReference>
<name>A0A8J7FA44_9GAMM</name>
<protein>
    <submittedName>
        <fullName evidence="3">DUF3365 domain-containing protein</fullName>
    </submittedName>
</protein>
<proteinExistence type="predicted"/>
<feature type="signal peptide" evidence="1">
    <location>
        <begin position="1"/>
        <end position="23"/>
    </location>
</feature>
<keyword evidence="4" id="KW-1185">Reference proteome</keyword>
<evidence type="ECO:0000259" key="2">
    <source>
        <dbReference type="Pfam" id="PF11845"/>
    </source>
</evidence>
<dbReference type="EMBL" id="JADEYS010000009">
    <property type="protein sequence ID" value="MBE9397765.1"/>
    <property type="molecule type" value="Genomic_DNA"/>
</dbReference>
<reference evidence="3" key="1">
    <citation type="submission" date="2020-10" db="EMBL/GenBank/DDBJ databases">
        <title>Bacterium isolated from coastal waters sediment.</title>
        <authorList>
            <person name="Chen R.-J."/>
            <person name="Lu D.-C."/>
            <person name="Zhu K.-L."/>
            <person name="Du Z.-J."/>
        </authorList>
    </citation>
    <scope>NUCLEOTIDE SEQUENCE</scope>
    <source>
        <strain evidence="3">N1Y112</strain>
    </source>
</reference>
<dbReference type="AlphaFoldDB" id="A0A8J7FA44"/>
<dbReference type="Proteomes" id="UP000640333">
    <property type="component" value="Unassembled WGS sequence"/>
</dbReference>